<dbReference type="InterPro" id="IPR050508">
    <property type="entry name" value="Methyltransf_Superfamily"/>
</dbReference>
<sequence>MAMINSIDANFRQWNDEYGWPEDGEEWKGQARLCGVSYPEWKASVVQYLLAPAIAPEATVLEIGPGHGRWTAEILPRCRRAILVDLAPNCIDYCRRRFAAFPHVEYHVGDGRSVSAVGPEEVDLVWSFDVFVHIDPESFSGYLRELHRVLRQGGRAILHHAGRRNWALPLAFLRERGPKAS</sequence>
<dbReference type="SUPFAM" id="SSF53335">
    <property type="entry name" value="S-adenosyl-L-methionine-dependent methyltransferases"/>
    <property type="match status" value="1"/>
</dbReference>
<organism evidence="2 3">
    <name type="scientific">Methylacidimicrobium cyclopophantes</name>
    <dbReference type="NCBI Taxonomy" id="1041766"/>
    <lineage>
        <taxon>Bacteria</taxon>
        <taxon>Pseudomonadati</taxon>
        <taxon>Verrucomicrobiota</taxon>
        <taxon>Methylacidimicrobium</taxon>
    </lineage>
</organism>
<dbReference type="AlphaFoldDB" id="A0A5E6MHR0"/>
<dbReference type="CDD" id="cd02440">
    <property type="entry name" value="AdoMet_MTases"/>
    <property type="match status" value="1"/>
</dbReference>
<feature type="domain" description="Methyltransferase" evidence="1">
    <location>
        <begin position="60"/>
        <end position="154"/>
    </location>
</feature>
<dbReference type="PANTHER" id="PTHR42912:SF58">
    <property type="entry name" value="BLR1400 PROTEIN"/>
    <property type="match status" value="1"/>
</dbReference>
<accession>A0A5E6MHR0</accession>
<dbReference type="GO" id="GO:0102208">
    <property type="term" value="F:2-polyprenyl-6-hydroxyphenol methylase activity"/>
    <property type="evidence" value="ECO:0007669"/>
    <property type="project" value="UniProtKB-EC"/>
</dbReference>
<name>A0A5E6MHR0_9BACT</name>
<dbReference type="OrthoDB" id="9765084at2"/>
<keyword evidence="2" id="KW-0489">Methyltransferase</keyword>
<evidence type="ECO:0000259" key="1">
    <source>
        <dbReference type="Pfam" id="PF13649"/>
    </source>
</evidence>
<reference evidence="2" key="1">
    <citation type="submission" date="2019-09" db="EMBL/GenBank/DDBJ databases">
        <authorList>
            <person name="Cremers G."/>
        </authorList>
    </citation>
    <scope>NUCLEOTIDE SEQUENCE [LARGE SCALE GENOMIC DNA]</scope>
    <source>
        <strain evidence="2">3B</strain>
    </source>
</reference>
<dbReference type="Proteomes" id="UP000381693">
    <property type="component" value="Unassembled WGS sequence"/>
</dbReference>
<comment type="caution">
    <text evidence="2">The sequence shown here is derived from an EMBL/GenBank/DDBJ whole genome shotgun (WGS) entry which is preliminary data.</text>
</comment>
<keyword evidence="2" id="KW-0808">Transferase</keyword>
<feature type="non-terminal residue" evidence="2">
    <location>
        <position position="181"/>
    </location>
</feature>
<evidence type="ECO:0000313" key="3">
    <source>
        <dbReference type="Proteomes" id="UP000381693"/>
    </source>
</evidence>
<dbReference type="EC" id="2.1.1.222" evidence="2"/>
<dbReference type="InterPro" id="IPR041698">
    <property type="entry name" value="Methyltransf_25"/>
</dbReference>
<keyword evidence="3" id="KW-1185">Reference proteome</keyword>
<dbReference type="InterPro" id="IPR029063">
    <property type="entry name" value="SAM-dependent_MTases_sf"/>
</dbReference>
<dbReference type="Pfam" id="PF13649">
    <property type="entry name" value="Methyltransf_25"/>
    <property type="match status" value="1"/>
</dbReference>
<dbReference type="GO" id="GO:0032259">
    <property type="term" value="P:methylation"/>
    <property type="evidence" value="ECO:0007669"/>
    <property type="project" value="UniProtKB-KW"/>
</dbReference>
<gene>
    <name evidence="2" type="primary">ubiG</name>
    <name evidence="2" type="ORF">MAMC_00665</name>
</gene>
<dbReference type="EMBL" id="CABFUZ020000092">
    <property type="protein sequence ID" value="VVM05555.1"/>
    <property type="molecule type" value="Genomic_DNA"/>
</dbReference>
<proteinExistence type="predicted"/>
<dbReference type="Gene3D" id="3.40.50.150">
    <property type="entry name" value="Vaccinia Virus protein VP39"/>
    <property type="match status" value="1"/>
</dbReference>
<protein>
    <submittedName>
        <fullName evidence="2">Partial 2-polyprenyl-6-hydroxyphenyl methylase / 3-demethylubiquinone-9 3-methyltransferase</fullName>
        <ecNumber evidence="2">2.1.1.222</ecNumber>
    </submittedName>
</protein>
<evidence type="ECO:0000313" key="2">
    <source>
        <dbReference type="EMBL" id="VVM05555.1"/>
    </source>
</evidence>
<dbReference type="PANTHER" id="PTHR42912">
    <property type="entry name" value="METHYLTRANSFERASE"/>
    <property type="match status" value="1"/>
</dbReference>